<evidence type="ECO:0000313" key="3">
    <source>
        <dbReference type="EMBL" id="CRK34987.1"/>
    </source>
</evidence>
<accession>A0A0G4LXQ3</accession>
<organism evidence="2 7">
    <name type="scientific">Verticillium longisporum</name>
    <name type="common">Verticillium dahliae var. longisporum</name>
    <dbReference type="NCBI Taxonomy" id="100787"/>
    <lineage>
        <taxon>Eukaryota</taxon>
        <taxon>Fungi</taxon>
        <taxon>Dikarya</taxon>
        <taxon>Ascomycota</taxon>
        <taxon>Pezizomycotina</taxon>
        <taxon>Sordariomycetes</taxon>
        <taxon>Hypocreomycetidae</taxon>
        <taxon>Glomerellales</taxon>
        <taxon>Plectosphaerellaceae</taxon>
        <taxon>Verticillium</taxon>
    </lineage>
</organism>
<reference evidence="5" key="2">
    <citation type="journal article" date="2021" name="Mol. Plant Pathol.">
        <title>A 20-kb lineage-specific genomic region tames virulence in pathogenic amphidiploid Verticillium longisporum.</title>
        <authorList>
            <person name="Harting R."/>
            <person name="Starke J."/>
            <person name="Kusch H."/>
            <person name="Poggeler S."/>
            <person name="Maurus I."/>
            <person name="Schluter R."/>
            <person name="Landesfeind M."/>
            <person name="Bulla I."/>
            <person name="Nowrousian M."/>
            <person name="de Jonge R."/>
            <person name="Stahlhut G."/>
            <person name="Hoff K.J."/>
            <person name="Asshauer K.P."/>
            <person name="Thurmer A."/>
            <person name="Stanke M."/>
            <person name="Daniel R."/>
            <person name="Morgenstern B."/>
            <person name="Thomma B.P.H.J."/>
            <person name="Kronstad J.W."/>
            <person name="Braus-Stromeyer S.A."/>
            <person name="Braus G.H."/>
        </authorList>
    </citation>
    <scope>NUCLEOTIDE SEQUENCE</scope>
    <source>
        <strain evidence="5">Vl32</strain>
    </source>
</reference>
<dbReference type="EMBL" id="JAEMWZ010000796">
    <property type="protein sequence ID" value="KAG7105785.1"/>
    <property type="molecule type" value="Genomic_DNA"/>
</dbReference>
<name>A0A0G4LXQ3_VERLO</name>
<dbReference type="Proteomes" id="UP000689129">
    <property type="component" value="Unassembled WGS sequence"/>
</dbReference>
<dbReference type="EMBL" id="CVQH01020306">
    <property type="protein sequence ID" value="CRK26802.1"/>
    <property type="molecule type" value="Genomic_DNA"/>
</dbReference>
<dbReference type="EMBL" id="CVQI01002225">
    <property type="protein sequence ID" value="CRK11520.1"/>
    <property type="molecule type" value="Genomic_DNA"/>
</dbReference>
<evidence type="ECO:0000313" key="2">
    <source>
        <dbReference type="EMBL" id="CRK26802.1"/>
    </source>
</evidence>
<dbReference type="OrthoDB" id="5355126at2759"/>
<evidence type="ECO:0008006" key="9">
    <source>
        <dbReference type="Google" id="ProtNLM"/>
    </source>
</evidence>
<dbReference type="AlphaFoldDB" id="A0A0G4LXQ3"/>
<evidence type="ECO:0000313" key="1">
    <source>
        <dbReference type="EMBL" id="CRK11520.1"/>
    </source>
</evidence>
<proteinExistence type="predicted"/>
<dbReference type="SMR" id="A0A0G4LXQ3"/>
<protein>
    <recommendedName>
        <fullName evidence="9">Calcofluor white hypersensitive protein</fullName>
    </recommendedName>
</protein>
<sequence>MSKSKAPLAIGLTAAGGIGYYLFAAGGSPKVAEKKAEADAHRAAASIKSHLPGRDVGAQGTLGDAAARTGAKIDHAAAEADKQFGIAKSNAEAFAKDAKAETLKSINEFDHKVENKAAEVKKAASSWFSSGNKP</sequence>
<dbReference type="EMBL" id="CVQI01027335">
    <property type="protein sequence ID" value="CRK34987.1"/>
    <property type="molecule type" value="Genomic_DNA"/>
</dbReference>
<evidence type="ECO:0000313" key="4">
    <source>
        <dbReference type="EMBL" id="CRK38626.1"/>
    </source>
</evidence>
<dbReference type="EMBL" id="JAEMWZ010000160">
    <property type="protein sequence ID" value="KAG7133419.1"/>
    <property type="molecule type" value="Genomic_DNA"/>
</dbReference>
<reference evidence="7 8" key="1">
    <citation type="submission" date="2015-05" db="EMBL/GenBank/DDBJ databases">
        <authorList>
            <person name="Fogelqvist Johan"/>
        </authorList>
    </citation>
    <scope>NUCLEOTIDE SEQUENCE [LARGE SCALE GENOMIC DNA]</scope>
    <source>
        <strain evidence="2">VL1</strain>
        <strain evidence="1">VL2</strain>
    </source>
</reference>
<evidence type="ECO:0000313" key="8">
    <source>
        <dbReference type="Proteomes" id="UP000045706"/>
    </source>
</evidence>
<evidence type="ECO:0000313" key="5">
    <source>
        <dbReference type="EMBL" id="KAG7105785.1"/>
    </source>
</evidence>
<evidence type="ECO:0000313" key="6">
    <source>
        <dbReference type="EMBL" id="KAG7133419.1"/>
    </source>
</evidence>
<dbReference type="EMBL" id="CVQH01025627">
    <property type="protein sequence ID" value="CRK38626.1"/>
    <property type="molecule type" value="Genomic_DNA"/>
</dbReference>
<evidence type="ECO:0000313" key="7">
    <source>
        <dbReference type="Proteomes" id="UP000044602"/>
    </source>
</evidence>
<dbReference type="Proteomes" id="UP000045706">
    <property type="component" value="Unassembled WGS sequence"/>
</dbReference>
<gene>
    <name evidence="2" type="ORF">BN1708_000611</name>
    <name evidence="4" type="ORF">BN1708_016656</name>
    <name evidence="1" type="ORF">BN1723_009391</name>
    <name evidence="3" type="ORF">BN1723_014937</name>
    <name evidence="6" type="ORF">HYQ45_008439</name>
    <name evidence="5" type="ORF">HYQ45_018523</name>
</gene>
<dbReference type="Proteomes" id="UP000044602">
    <property type="component" value="Unassembled WGS sequence"/>
</dbReference>
<keyword evidence="7" id="KW-1185">Reference proteome</keyword>